<evidence type="ECO:0000259" key="17">
    <source>
        <dbReference type="PROSITE" id="PS50885"/>
    </source>
</evidence>
<keyword evidence="10" id="KW-0418">Kinase</keyword>
<dbReference type="InterPro" id="IPR036097">
    <property type="entry name" value="HisK_dim/P_sf"/>
</dbReference>
<comment type="catalytic activity">
    <reaction evidence="1">
        <text>ATP + protein L-histidine = ADP + protein N-phospho-L-histidine.</text>
        <dbReference type="EC" id="2.7.13.3"/>
    </reaction>
</comment>
<keyword evidence="12 15" id="KW-1133">Transmembrane helix</keyword>
<dbReference type="PROSITE" id="PS50109">
    <property type="entry name" value="HIS_KIN"/>
    <property type="match status" value="1"/>
</dbReference>
<dbReference type="InterPro" id="IPR003660">
    <property type="entry name" value="HAMP_dom"/>
</dbReference>
<dbReference type="PROSITE" id="PS50885">
    <property type="entry name" value="HAMP"/>
    <property type="match status" value="1"/>
</dbReference>
<evidence type="ECO:0000259" key="16">
    <source>
        <dbReference type="PROSITE" id="PS50109"/>
    </source>
</evidence>
<evidence type="ECO:0000256" key="11">
    <source>
        <dbReference type="ARBA" id="ARBA00022840"/>
    </source>
</evidence>
<dbReference type="RefSeq" id="WP_309203006.1">
    <property type="nucleotide sequence ID" value="NZ_CP133548.1"/>
</dbReference>
<evidence type="ECO:0000256" key="10">
    <source>
        <dbReference type="ARBA" id="ARBA00022777"/>
    </source>
</evidence>
<evidence type="ECO:0000256" key="5">
    <source>
        <dbReference type="ARBA" id="ARBA00022519"/>
    </source>
</evidence>
<dbReference type="InterPro" id="IPR003661">
    <property type="entry name" value="HisK_dim/P_dom"/>
</dbReference>
<dbReference type="SMART" id="SM00387">
    <property type="entry name" value="HATPase_c"/>
    <property type="match status" value="1"/>
</dbReference>
<keyword evidence="8 15" id="KW-0812">Transmembrane</keyword>
<keyword evidence="11 18" id="KW-0067">ATP-binding</keyword>
<keyword evidence="5" id="KW-0997">Cell inner membrane</keyword>
<accession>A0AA51X755</accession>
<dbReference type="Gene3D" id="1.10.287.130">
    <property type="match status" value="1"/>
</dbReference>
<dbReference type="PRINTS" id="PR00344">
    <property type="entry name" value="BCTRLSENSOR"/>
</dbReference>
<keyword evidence="6" id="KW-0597">Phosphoprotein</keyword>
<evidence type="ECO:0000256" key="4">
    <source>
        <dbReference type="ARBA" id="ARBA00022475"/>
    </source>
</evidence>
<dbReference type="PANTHER" id="PTHR44936">
    <property type="entry name" value="SENSOR PROTEIN CREC"/>
    <property type="match status" value="1"/>
</dbReference>
<dbReference type="KEGG" id="plei:Q9312_02720"/>
<protein>
    <recommendedName>
        <fullName evidence="3">histidine kinase</fullName>
        <ecNumber evidence="3">2.7.13.3</ecNumber>
    </recommendedName>
</protein>
<comment type="subcellular location">
    <subcellularLocation>
        <location evidence="2">Cell inner membrane</location>
        <topology evidence="2">Multi-pass membrane protein</topology>
    </subcellularLocation>
</comment>
<dbReference type="Pfam" id="PF02518">
    <property type="entry name" value="HATPase_c"/>
    <property type="match status" value="1"/>
</dbReference>
<dbReference type="InterPro" id="IPR003594">
    <property type="entry name" value="HATPase_dom"/>
</dbReference>
<evidence type="ECO:0000256" key="1">
    <source>
        <dbReference type="ARBA" id="ARBA00000085"/>
    </source>
</evidence>
<dbReference type="InterPro" id="IPR004358">
    <property type="entry name" value="Sig_transdc_His_kin-like_C"/>
</dbReference>
<evidence type="ECO:0000313" key="19">
    <source>
        <dbReference type="Proteomes" id="UP001239782"/>
    </source>
</evidence>
<dbReference type="CDD" id="cd06225">
    <property type="entry name" value="HAMP"/>
    <property type="match status" value="1"/>
</dbReference>
<dbReference type="GO" id="GO:0005886">
    <property type="term" value="C:plasma membrane"/>
    <property type="evidence" value="ECO:0007669"/>
    <property type="project" value="UniProtKB-SubCell"/>
</dbReference>
<evidence type="ECO:0000256" key="3">
    <source>
        <dbReference type="ARBA" id="ARBA00012438"/>
    </source>
</evidence>
<dbReference type="EC" id="2.7.13.3" evidence="3"/>
<dbReference type="AlphaFoldDB" id="A0AA51X755"/>
<evidence type="ECO:0000256" key="8">
    <source>
        <dbReference type="ARBA" id="ARBA00022692"/>
    </source>
</evidence>
<gene>
    <name evidence="18" type="ORF">Q9312_02720</name>
</gene>
<dbReference type="EMBL" id="CP133548">
    <property type="protein sequence ID" value="WMS87848.1"/>
    <property type="molecule type" value="Genomic_DNA"/>
</dbReference>
<evidence type="ECO:0000256" key="9">
    <source>
        <dbReference type="ARBA" id="ARBA00022741"/>
    </source>
</evidence>
<evidence type="ECO:0000256" key="7">
    <source>
        <dbReference type="ARBA" id="ARBA00022679"/>
    </source>
</evidence>
<keyword evidence="7" id="KW-0808">Transferase</keyword>
<dbReference type="SMART" id="SM00388">
    <property type="entry name" value="HisKA"/>
    <property type="match status" value="1"/>
</dbReference>
<evidence type="ECO:0000256" key="15">
    <source>
        <dbReference type="SAM" id="Phobius"/>
    </source>
</evidence>
<evidence type="ECO:0000256" key="6">
    <source>
        <dbReference type="ARBA" id="ARBA00022553"/>
    </source>
</evidence>
<dbReference type="SMART" id="SM00304">
    <property type="entry name" value="HAMP"/>
    <property type="match status" value="1"/>
</dbReference>
<dbReference type="PANTHER" id="PTHR44936:SF5">
    <property type="entry name" value="SENSOR HISTIDINE KINASE ENVZ"/>
    <property type="match status" value="1"/>
</dbReference>
<dbReference type="InterPro" id="IPR005467">
    <property type="entry name" value="His_kinase_dom"/>
</dbReference>
<dbReference type="GO" id="GO:0000155">
    <property type="term" value="F:phosphorelay sensor kinase activity"/>
    <property type="evidence" value="ECO:0007669"/>
    <property type="project" value="InterPro"/>
</dbReference>
<keyword evidence="19" id="KW-1185">Reference proteome</keyword>
<dbReference type="CDD" id="cd00082">
    <property type="entry name" value="HisKA"/>
    <property type="match status" value="1"/>
</dbReference>
<organism evidence="18 19">
    <name type="scientific">Pleionea litopenaei</name>
    <dbReference type="NCBI Taxonomy" id="3070815"/>
    <lineage>
        <taxon>Bacteria</taxon>
        <taxon>Pseudomonadati</taxon>
        <taxon>Pseudomonadota</taxon>
        <taxon>Gammaproteobacteria</taxon>
        <taxon>Oceanospirillales</taxon>
        <taxon>Pleioneaceae</taxon>
        <taxon>Pleionea</taxon>
    </lineage>
</organism>
<sequence length="450" mass="50223">MRRLIPNKIKIQAVLFLSGVFVFSQAVSLLIYEHNREHTILMTEASDLAARISGIVSLAQEFPSSERRKILASAETQFLSAFPIVTPFDPDSCSNNEFSQEMENQLRSAFNGMKDFQLQVCVRPLDGIASVVKKNPQDALDVVVVIHYPDQSSSMFHATLPVKNSLFSETVVFYLIVLLLVGLLLAWIVIVKLVSPIERLAKAAESIGRDINSSPMNEEGAEEIRVAARSFNQMQSQLKRLINSQTEMFAAISHDLKTSLTRLKLRVEQIENKHQQDGLNRVVSDMSNMIHSILDFIRGDYNREDSRNVEFRALVESLCYDLKDEGFPVNFDSKIDEQVLNCRPVALRRGIQNIIDNAIKYGEAANVVLTSDGSNIILEVTDNGPGIPVESLKDVVKPFYRQEKSRNKKTGGLGLGLAIAQNIIHSHGGQLILNNREGKGLSVRIMLSCN</sequence>
<evidence type="ECO:0000256" key="13">
    <source>
        <dbReference type="ARBA" id="ARBA00023012"/>
    </source>
</evidence>
<evidence type="ECO:0000313" key="18">
    <source>
        <dbReference type="EMBL" id="WMS87848.1"/>
    </source>
</evidence>
<keyword evidence="14 15" id="KW-0472">Membrane</keyword>
<evidence type="ECO:0000256" key="12">
    <source>
        <dbReference type="ARBA" id="ARBA00022989"/>
    </source>
</evidence>
<dbReference type="Gene3D" id="3.30.565.10">
    <property type="entry name" value="Histidine kinase-like ATPase, C-terminal domain"/>
    <property type="match status" value="1"/>
</dbReference>
<dbReference type="GO" id="GO:0005524">
    <property type="term" value="F:ATP binding"/>
    <property type="evidence" value="ECO:0007669"/>
    <property type="project" value="UniProtKB-KW"/>
</dbReference>
<dbReference type="InterPro" id="IPR036890">
    <property type="entry name" value="HATPase_C_sf"/>
</dbReference>
<keyword evidence="13" id="KW-0902">Two-component regulatory system</keyword>
<dbReference type="Proteomes" id="UP001239782">
    <property type="component" value="Chromosome"/>
</dbReference>
<dbReference type="InterPro" id="IPR050980">
    <property type="entry name" value="2C_sensor_his_kinase"/>
</dbReference>
<evidence type="ECO:0000256" key="2">
    <source>
        <dbReference type="ARBA" id="ARBA00004429"/>
    </source>
</evidence>
<feature type="transmembrane region" description="Helical" evidence="15">
    <location>
        <begin position="12"/>
        <end position="32"/>
    </location>
</feature>
<reference evidence="18 19" key="1">
    <citation type="submission" date="2023-08" db="EMBL/GenBank/DDBJ databases">
        <title>Pleionea litopenaei sp. nov., isolated from stomach of juvenile Litopenaeus vannamei.</title>
        <authorList>
            <person name="Rho A.M."/>
            <person name="Hwang C.Y."/>
        </authorList>
    </citation>
    <scope>NUCLEOTIDE SEQUENCE [LARGE SCALE GENOMIC DNA]</scope>
    <source>
        <strain evidence="18 19">HL-JVS1</strain>
    </source>
</reference>
<name>A0AA51X755_9GAMM</name>
<feature type="domain" description="Histidine kinase" evidence="16">
    <location>
        <begin position="251"/>
        <end position="450"/>
    </location>
</feature>
<keyword evidence="9" id="KW-0547">Nucleotide-binding</keyword>
<feature type="transmembrane region" description="Helical" evidence="15">
    <location>
        <begin position="171"/>
        <end position="194"/>
    </location>
</feature>
<dbReference type="SUPFAM" id="SSF55874">
    <property type="entry name" value="ATPase domain of HSP90 chaperone/DNA topoisomerase II/histidine kinase"/>
    <property type="match status" value="1"/>
</dbReference>
<dbReference type="SUPFAM" id="SSF47384">
    <property type="entry name" value="Homodimeric domain of signal transducing histidine kinase"/>
    <property type="match status" value="1"/>
</dbReference>
<proteinExistence type="predicted"/>
<dbReference type="Pfam" id="PF00672">
    <property type="entry name" value="HAMP"/>
    <property type="match status" value="1"/>
</dbReference>
<feature type="domain" description="HAMP" evidence="17">
    <location>
        <begin position="191"/>
        <end position="243"/>
    </location>
</feature>
<keyword evidence="4" id="KW-1003">Cell membrane</keyword>
<evidence type="ECO:0000256" key="14">
    <source>
        <dbReference type="ARBA" id="ARBA00023136"/>
    </source>
</evidence>